<reference evidence="1 2" key="1">
    <citation type="submission" date="2023-08" db="EMBL/GenBank/DDBJ databases">
        <authorList>
            <person name="Girao M."/>
            <person name="Carvalho M.F."/>
        </authorList>
    </citation>
    <scope>NUCLEOTIDE SEQUENCE [LARGE SCALE GENOMIC DNA]</scope>
    <source>
        <strain evidence="1 2">CC-R104</strain>
    </source>
</reference>
<accession>A0ABU7JQV0</accession>
<feature type="non-terminal residue" evidence="1">
    <location>
        <position position="1"/>
    </location>
</feature>
<proteinExistence type="predicted"/>
<sequence length="68" mass="7520">TAGDSLFRVPTGYFAHFVPEDEVDDDADEDVWSQVEKAEKEGKIDRAYRGEIAIAGPEGTTDLYISLL</sequence>
<gene>
    <name evidence="1" type="ORF">Q8814_07065</name>
</gene>
<keyword evidence="2" id="KW-1185">Reference proteome</keyword>
<dbReference type="EMBL" id="JAUZMZ010000027">
    <property type="protein sequence ID" value="MEE2031874.1"/>
    <property type="molecule type" value="Genomic_DNA"/>
</dbReference>
<organism evidence="1 2">
    <name type="scientific">Rhodococcus chondri</name>
    <dbReference type="NCBI Taxonomy" id="3065941"/>
    <lineage>
        <taxon>Bacteria</taxon>
        <taxon>Bacillati</taxon>
        <taxon>Actinomycetota</taxon>
        <taxon>Actinomycetes</taxon>
        <taxon>Mycobacteriales</taxon>
        <taxon>Nocardiaceae</taxon>
        <taxon>Rhodococcus</taxon>
    </lineage>
</organism>
<name>A0ABU7JQV0_9NOCA</name>
<evidence type="ECO:0000313" key="2">
    <source>
        <dbReference type="Proteomes" id="UP001331936"/>
    </source>
</evidence>
<evidence type="ECO:0000313" key="1">
    <source>
        <dbReference type="EMBL" id="MEE2031874.1"/>
    </source>
</evidence>
<dbReference type="Proteomes" id="UP001331936">
    <property type="component" value="Unassembled WGS sequence"/>
</dbReference>
<comment type="caution">
    <text evidence="1">The sequence shown here is derived from an EMBL/GenBank/DDBJ whole genome shotgun (WGS) entry which is preliminary data.</text>
</comment>
<protein>
    <submittedName>
        <fullName evidence="1">Uncharacterized protein</fullName>
    </submittedName>
</protein>